<dbReference type="GO" id="GO:0008139">
    <property type="term" value="F:nuclear localization sequence binding"/>
    <property type="evidence" value="ECO:0007669"/>
    <property type="project" value="TreeGrafter"/>
</dbReference>
<accession>A0A183PJ45</accession>
<dbReference type="GO" id="GO:0006606">
    <property type="term" value="P:protein import into nucleus"/>
    <property type="evidence" value="ECO:0007669"/>
    <property type="project" value="TreeGrafter"/>
</dbReference>
<dbReference type="PANTHER" id="PTHR23198">
    <property type="entry name" value="NUCLEOPORIN"/>
    <property type="match status" value="1"/>
</dbReference>
<protein>
    <submittedName>
        <fullName evidence="2">Uncharacterized protein</fullName>
    </submittedName>
</protein>
<dbReference type="InterPro" id="IPR037665">
    <property type="entry name" value="Nucleoporin_S59-like"/>
</dbReference>
<dbReference type="GO" id="GO:0000973">
    <property type="term" value="P:post-transcriptional tethering of RNA polymerase II gene DNA at nuclear periphery"/>
    <property type="evidence" value="ECO:0007669"/>
    <property type="project" value="TreeGrafter"/>
</dbReference>
<dbReference type="Pfam" id="PF21240">
    <property type="entry name" value="Nup98_GLEBS"/>
    <property type="match status" value="1"/>
</dbReference>
<dbReference type="PANTHER" id="PTHR23198:SF6">
    <property type="entry name" value="NUCLEAR PORE COMPLEX PROTEIN NUP98-NUP96"/>
    <property type="match status" value="1"/>
</dbReference>
<proteinExistence type="predicted"/>
<dbReference type="STRING" id="31246.A0A183PJ45"/>
<dbReference type="GO" id="GO:0044614">
    <property type="term" value="C:nuclear pore cytoplasmic filaments"/>
    <property type="evidence" value="ECO:0007669"/>
    <property type="project" value="TreeGrafter"/>
</dbReference>
<dbReference type="Gene3D" id="1.10.10.2360">
    <property type="match status" value="1"/>
</dbReference>
<keyword evidence="3" id="KW-1185">Reference proteome</keyword>
<organism evidence="2 3">
    <name type="scientific">Schistosoma mattheei</name>
    <dbReference type="NCBI Taxonomy" id="31246"/>
    <lineage>
        <taxon>Eukaryota</taxon>
        <taxon>Metazoa</taxon>
        <taxon>Spiralia</taxon>
        <taxon>Lophotrochozoa</taxon>
        <taxon>Platyhelminthes</taxon>
        <taxon>Trematoda</taxon>
        <taxon>Digenea</taxon>
        <taxon>Strigeidida</taxon>
        <taxon>Schistosomatoidea</taxon>
        <taxon>Schistosomatidae</taxon>
        <taxon>Schistosoma</taxon>
    </lineage>
</organism>
<feature type="compositionally biased region" description="Polar residues" evidence="1">
    <location>
        <begin position="13"/>
        <end position="28"/>
    </location>
</feature>
<dbReference type="Proteomes" id="UP000269396">
    <property type="component" value="Unassembled WGS sequence"/>
</dbReference>
<evidence type="ECO:0000313" key="2">
    <source>
        <dbReference type="EMBL" id="VDP65702.1"/>
    </source>
</evidence>
<dbReference type="GO" id="GO:0003723">
    <property type="term" value="F:RNA binding"/>
    <property type="evidence" value="ECO:0007669"/>
    <property type="project" value="TreeGrafter"/>
</dbReference>
<feature type="region of interest" description="Disordered" evidence="1">
    <location>
        <begin position="1"/>
        <end position="31"/>
    </location>
</feature>
<gene>
    <name evidence="2" type="ORF">SMTD_LOCUS14381</name>
</gene>
<dbReference type="GO" id="GO:0034398">
    <property type="term" value="P:telomere tethering at nuclear periphery"/>
    <property type="evidence" value="ECO:0007669"/>
    <property type="project" value="TreeGrafter"/>
</dbReference>
<name>A0A183PJ45_9TREM</name>
<sequence>MFGANKRSPLFGATSNPQTQPTSNLFGQQSGGLGGTNKLFTGNQMNALSWGSTSMTSNGTSLAFNPPITTEIMQRGGQSSQVNAKHMCITAMKEYQDKSLEVIKCKISKLVYKRSAPFKPSWLF</sequence>
<evidence type="ECO:0000313" key="3">
    <source>
        <dbReference type="Proteomes" id="UP000269396"/>
    </source>
</evidence>
<dbReference type="AlphaFoldDB" id="A0A183PJ45"/>
<evidence type="ECO:0000256" key="1">
    <source>
        <dbReference type="SAM" id="MobiDB-lite"/>
    </source>
</evidence>
<reference evidence="2 3" key="1">
    <citation type="submission" date="2018-11" db="EMBL/GenBank/DDBJ databases">
        <authorList>
            <consortium name="Pathogen Informatics"/>
        </authorList>
    </citation>
    <scope>NUCLEOTIDE SEQUENCE [LARGE SCALE GENOMIC DNA]</scope>
    <source>
        <strain>Denwood</strain>
        <strain evidence="3">Zambia</strain>
    </source>
</reference>
<dbReference type="EMBL" id="UZAL01034577">
    <property type="protein sequence ID" value="VDP65702.1"/>
    <property type="molecule type" value="Genomic_DNA"/>
</dbReference>
<dbReference type="GO" id="GO:0017056">
    <property type="term" value="F:structural constituent of nuclear pore"/>
    <property type="evidence" value="ECO:0007669"/>
    <property type="project" value="TreeGrafter"/>
</dbReference>
<dbReference type="GO" id="GO:0006405">
    <property type="term" value="P:RNA export from nucleus"/>
    <property type="evidence" value="ECO:0007669"/>
    <property type="project" value="TreeGrafter"/>
</dbReference>